<feature type="transmembrane region" description="Helical" evidence="1">
    <location>
        <begin position="44"/>
        <end position="70"/>
    </location>
</feature>
<dbReference type="AlphaFoldDB" id="A0AB39BE77"/>
<keyword evidence="1" id="KW-0812">Transmembrane</keyword>
<keyword evidence="1" id="KW-1133">Transmembrane helix</keyword>
<dbReference type="NCBIfam" id="NF046117">
    <property type="entry name" value="SCO4848_fam"/>
    <property type="match status" value="1"/>
</dbReference>
<dbReference type="EMBL" id="CP162511">
    <property type="protein sequence ID" value="XDI04337.1"/>
    <property type="molecule type" value="Genomic_DNA"/>
</dbReference>
<dbReference type="InterPro" id="IPR058061">
    <property type="entry name" value="SCO4848-like"/>
</dbReference>
<gene>
    <name evidence="2" type="ORF">ABFY20_13450</name>
</gene>
<proteinExistence type="predicted"/>
<feature type="transmembrane region" description="Helical" evidence="1">
    <location>
        <begin position="6"/>
        <end position="24"/>
    </location>
</feature>
<keyword evidence="1" id="KW-0472">Membrane</keyword>
<organism evidence="2">
    <name type="scientific">Herbiconiux sp. A18JL235</name>
    <dbReference type="NCBI Taxonomy" id="3152363"/>
    <lineage>
        <taxon>Bacteria</taxon>
        <taxon>Bacillati</taxon>
        <taxon>Actinomycetota</taxon>
        <taxon>Actinomycetes</taxon>
        <taxon>Micrococcales</taxon>
        <taxon>Microbacteriaceae</taxon>
        <taxon>Herbiconiux</taxon>
    </lineage>
</organism>
<evidence type="ECO:0000256" key="1">
    <source>
        <dbReference type="SAM" id="Phobius"/>
    </source>
</evidence>
<evidence type="ECO:0000313" key="2">
    <source>
        <dbReference type="EMBL" id="XDI04337.1"/>
    </source>
</evidence>
<protein>
    <submittedName>
        <fullName evidence="2">SCO4848 family membrane protein</fullName>
    </submittedName>
</protein>
<dbReference type="RefSeq" id="WP_368496741.1">
    <property type="nucleotide sequence ID" value="NZ_CP162511.1"/>
</dbReference>
<accession>A0AB39BE77</accession>
<name>A0AB39BE77_9MICO</name>
<reference evidence="2" key="1">
    <citation type="submission" date="2024-05" db="EMBL/GenBank/DDBJ databases">
        <title>Herbiconiux sp. A18JL235.</title>
        <authorList>
            <person name="Zhang G."/>
        </authorList>
    </citation>
    <scope>NUCLEOTIDE SEQUENCE</scope>
    <source>
        <strain evidence="2">A18JL235</strain>
    </source>
</reference>
<dbReference type="Pfam" id="PF26606">
    <property type="entry name" value="SCO4848"/>
    <property type="match status" value="1"/>
</dbReference>
<sequence length="73" mass="7941">MITTLAILLFVNAGWNALVWPQFFKRITRDPRSRDAQGKPTRFLVVHVVLIAVSLVIALASLLAGIAALAGAW</sequence>